<name>A0A7K0GAC0_9ACTN</name>
<dbReference type="RefSeq" id="WP_144688757.1">
    <property type="nucleotide sequence ID" value="NZ_VLLQ01000011.1"/>
</dbReference>
<organism evidence="1 2">
    <name type="scientific">Enorma shizhengliae</name>
    <dbReference type="NCBI Taxonomy" id="2606615"/>
    <lineage>
        <taxon>Bacteria</taxon>
        <taxon>Bacillati</taxon>
        <taxon>Actinomycetota</taxon>
        <taxon>Coriobacteriia</taxon>
        <taxon>Coriobacteriales</taxon>
        <taxon>Coriobacteriaceae</taxon>
        <taxon>Enorma</taxon>
    </lineage>
</organism>
<protein>
    <submittedName>
        <fullName evidence="1">Uncharacterized protein</fullName>
    </submittedName>
</protein>
<accession>A0A7K0GAC0</accession>
<evidence type="ECO:0000313" key="2">
    <source>
        <dbReference type="Proteomes" id="UP000470010"/>
    </source>
</evidence>
<comment type="caution">
    <text evidence="1">The sequence shown here is derived from an EMBL/GenBank/DDBJ whole genome shotgun (WGS) entry which is preliminary data.</text>
</comment>
<evidence type="ECO:0000313" key="1">
    <source>
        <dbReference type="EMBL" id="MRX80601.1"/>
    </source>
</evidence>
<dbReference type="AlphaFoldDB" id="A0A7K0GAC0"/>
<proteinExistence type="predicted"/>
<sequence>MKRQVSFEDTQDSYRFVLVGDGETAFEIGKGTLTFSTNDFYKLFFMGLKEKPEYELVQPADSLQGQAKHVFDTVKAIFKKACDSIDASWFVEDEEQAAESVDALSEESF</sequence>
<keyword evidence="2" id="KW-1185">Reference proteome</keyword>
<gene>
    <name evidence="1" type="ORF">GJE22_08370</name>
</gene>
<dbReference type="Proteomes" id="UP000470010">
    <property type="component" value="Unassembled WGS sequence"/>
</dbReference>
<dbReference type="EMBL" id="VTFZ01000011">
    <property type="protein sequence ID" value="MRX80601.1"/>
    <property type="molecule type" value="Genomic_DNA"/>
</dbReference>
<reference evidence="2" key="1">
    <citation type="submission" date="2019-08" db="EMBL/GenBank/DDBJ databases">
        <title>Arthrobacter sp. nov., isolated from plateau pika and Tibetan wild ass.</title>
        <authorList>
            <person name="Ge Y."/>
        </authorList>
    </citation>
    <scope>NUCLEOTIDE SEQUENCE [LARGE SCALE GENOMIC DNA]</scope>
    <source>
        <strain evidence="2">HF-1365</strain>
    </source>
</reference>